<evidence type="ECO:0000256" key="4">
    <source>
        <dbReference type="SAM" id="Coils"/>
    </source>
</evidence>
<evidence type="ECO:0000313" key="11">
    <source>
        <dbReference type="Proteomes" id="UP001501725"/>
    </source>
</evidence>
<protein>
    <submittedName>
        <fullName evidence="10">Efflux RND transporter periplasmic adaptor subunit</fullName>
    </submittedName>
</protein>
<feature type="domain" description="Multidrug resistance protein MdtA-like alpha-helical hairpin" evidence="6">
    <location>
        <begin position="103"/>
        <end position="153"/>
    </location>
</feature>
<dbReference type="SUPFAM" id="SSF111369">
    <property type="entry name" value="HlyD-like secretion proteins"/>
    <property type="match status" value="1"/>
</dbReference>
<feature type="domain" description="Multidrug resistance protein MdtA-like barrel-sandwich hybrid" evidence="7">
    <location>
        <begin position="69"/>
        <end position="186"/>
    </location>
</feature>
<dbReference type="PROSITE" id="PS51257">
    <property type="entry name" value="PROKAR_LIPOPROTEIN"/>
    <property type="match status" value="1"/>
</dbReference>
<keyword evidence="11" id="KW-1185">Reference proteome</keyword>
<dbReference type="InterPro" id="IPR058624">
    <property type="entry name" value="MdtA-like_HH"/>
</dbReference>
<dbReference type="Proteomes" id="UP001501725">
    <property type="component" value="Unassembled WGS sequence"/>
</dbReference>
<organism evidence="10 11">
    <name type="scientific">Flaviaesturariibacter amylovorans</name>
    <dbReference type="NCBI Taxonomy" id="1084520"/>
    <lineage>
        <taxon>Bacteria</taxon>
        <taxon>Pseudomonadati</taxon>
        <taxon>Bacteroidota</taxon>
        <taxon>Chitinophagia</taxon>
        <taxon>Chitinophagales</taxon>
        <taxon>Chitinophagaceae</taxon>
        <taxon>Flaviaestuariibacter</taxon>
    </lineage>
</organism>
<dbReference type="EMBL" id="BAABGY010000003">
    <property type="protein sequence ID" value="GAA4322722.1"/>
    <property type="molecule type" value="Genomic_DNA"/>
</dbReference>
<dbReference type="RefSeq" id="WP_345253757.1">
    <property type="nucleotide sequence ID" value="NZ_BAABGY010000003.1"/>
</dbReference>
<feature type="signal peptide" evidence="5">
    <location>
        <begin position="1"/>
        <end position="21"/>
    </location>
</feature>
<gene>
    <name evidence="10" type="ORF">GCM10023184_09200</name>
</gene>
<dbReference type="PANTHER" id="PTHR30469">
    <property type="entry name" value="MULTIDRUG RESISTANCE PROTEIN MDTA"/>
    <property type="match status" value="1"/>
</dbReference>
<evidence type="ECO:0000256" key="3">
    <source>
        <dbReference type="ARBA" id="ARBA00022448"/>
    </source>
</evidence>
<evidence type="ECO:0000259" key="6">
    <source>
        <dbReference type="Pfam" id="PF25876"/>
    </source>
</evidence>
<dbReference type="Gene3D" id="1.10.287.470">
    <property type="entry name" value="Helix hairpin bin"/>
    <property type="match status" value="1"/>
</dbReference>
<dbReference type="Pfam" id="PF25917">
    <property type="entry name" value="BSH_RND"/>
    <property type="match status" value="1"/>
</dbReference>
<evidence type="ECO:0000256" key="2">
    <source>
        <dbReference type="ARBA" id="ARBA00009477"/>
    </source>
</evidence>
<dbReference type="InterPro" id="IPR006143">
    <property type="entry name" value="RND_pump_MFP"/>
</dbReference>
<dbReference type="InterPro" id="IPR058627">
    <property type="entry name" value="MdtA-like_C"/>
</dbReference>
<evidence type="ECO:0000259" key="9">
    <source>
        <dbReference type="Pfam" id="PF25967"/>
    </source>
</evidence>
<dbReference type="Gene3D" id="2.40.420.20">
    <property type="match status" value="1"/>
</dbReference>
<feature type="domain" description="CusB-like beta-barrel" evidence="8">
    <location>
        <begin position="202"/>
        <end position="272"/>
    </location>
</feature>
<dbReference type="Pfam" id="PF25876">
    <property type="entry name" value="HH_MFP_RND"/>
    <property type="match status" value="1"/>
</dbReference>
<dbReference type="Pfam" id="PF25954">
    <property type="entry name" value="Beta-barrel_RND_2"/>
    <property type="match status" value="1"/>
</dbReference>
<comment type="caution">
    <text evidence="10">The sequence shown here is derived from an EMBL/GenBank/DDBJ whole genome shotgun (WGS) entry which is preliminary data.</text>
</comment>
<feature type="chain" id="PRO_5045201833" evidence="5">
    <location>
        <begin position="22"/>
        <end position="371"/>
    </location>
</feature>
<keyword evidence="3" id="KW-0813">Transport</keyword>
<dbReference type="PANTHER" id="PTHR30469:SF36">
    <property type="entry name" value="BLL3903 PROTEIN"/>
    <property type="match status" value="1"/>
</dbReference>
<evidence type="ECO:0000256" key="1">
    <source>
        <dbReference type="ARBA" id="ARBA00004196"/>
    </source>
</evidence>
<comment type="similarity">
    <text evidence="2">Belongs to the membrane fusion protein (MFP) (TC 8.A.1) family.</text>
</comment>
<dbReference type="Gene3D" id="2.40.50.100">
    <property type="match status" value="1"/>
</dbReference>
<reference evidence="11" key="1">
    <citation type="journal article" date="2019" name="Int. J. Syst. Evol. Microbiol.">
        <title>The Global Catalogue of Microorganisms (GCM) 10K type strain sequencing project: providing services to taxonomists for standard genome sequencing and annotation.</title>
        <authorList>
            <consortium name="The Broad Institute Genomics Platform"/>
            <consortium name="The Broad Institute Genome Sequencing Center for Infectious Disease"/>
            <person name="Wu L."/>
            <person name="Ma J."/>
        </authorList>
    </citation>
    <scope>NUCLEOTIDE SEQUENCE [LARGE SCALE GENOMIC DNA]</scope>
    <source>
        <strain evidence="11">JCM 17919</strain>
    </source>
</reference>
<name>A0ABP8GE77_9BACT</name>
<evidence type="ECO:0000259" key="7">
    <source>
        <dbReference type="Pfam" id="PF25917"/>
    </source>
</evidence>
<dbReference type="NCBIfam" id="TIGR01730">
    <property type="entry name" value="RND_mfp"/>
    <property type="match status" value="1"/>
</dbReference>
<evidence type="ECO:0000259" key="8">
    <source>
        <dbReference type="Pfam" id="PF25954"/>
    </source>
</evidence>
<evidence type="ECO:0000313" key="10">
    <source>
        <dbReference type="EMBL" id="GAA4322722.1"/>
    </source>
</evidence>
<feature type="coiled-coil region" evidence="4">
    <location>
        <begin position="108"/>
        <end position="159"/>
    </location>
</feature>
<feature type="domain" description="Multidrug resistance protein MdtA-like C-terminal permuted SH3" evidence="9">
    <location>
        <begin position="278"/>
        <end position="336"/>
    </location>
</feature>
<dbReference type="Pfam" id="PF25967">
    <property type="entry name" value="RND-MFP_C"/>
    <property type="match status" value="1"/>
</dbReference>
<sequence>MKPSSALLPFLSLALLLQACGASDRKKEAESQQKAGPRPPARVDAFLVQTRSLSEQIEVPGTLVASESTEIHPEVSGRIVSLNVREGAVVSQGSLIAKLYDGDLQAQRRKLQVQLQQAQTTVDRYSALAKIGGISRQDLDVAQLQISNARADLEIINTNIRRTEVRAPFTGKLGLKMESTGAYVTPQSVLTTIQKTTGMRIDFSLPEQYIGRVQKGTWVNFTTTNDSRVYSAQVMATESGIGGATRTLTMRALVKGDQTGLVPGSFARVKIAFDPNPNAIMIPTQAIVPQARGKKVYVIDSGTVKFVDVTTGIRDSSFVQVTSGLNVGDTVAITGILGLKPNAKAIVRKVVNAPGGNRNTADTARPAGAKP</sequence>
<evidence type="ECO:0000256" key="5">
    <source>
        <dbReference type="SAM" id="SignalP"/>
    </source>
</evidence>
<dbReference type="Gene3D" id="2.40.30.170">
    <property type="match status" value="1"/>
</dbReference>
<comment type="subcellular location">
    <subcellularLocation>
        <location evidence="1">Cell envelope</location>
    </subcellularLocation>
</comment>
<keyword evidence="4" id="KW-0175">Coiled coil</keyword>
<accession>A0ABP8GE77</accession>
<keyword evidence="5" id="KW-0732">Signal</keyword>
<dbReference type="InterPro" id="IPR058792">
    <property type="entry name" value="Beta-barrel_RND_2"/>
</dbReference>
<proteinExistence type="inferred from homology"/>
<dbReference type="InterPro" id="IPR058625">
    <property type="entry name" value="MdtA-like_BSH"/>
</dbReference>